<feature type="compositionally biased region" description="Polar residues" evidence="4">
    <location>
        <begin position="228"/>
        <end position="256"/>
    </location>
</feature>
<dbReference type="InterPro" id="IPR005330">
    <property type="entry name" value="MHYT_dom"/>
</dbReference>
<feature type="transmembrane region" description="Helical" evidence="5">
    <location>
        <begin position="361"/>
        <end position="385"/>
    </location>
</feature>
<gene>
    <name evidence="8" type="ORF">FB567DRAFT_529491</name>
</gene>
<feature type="domain" description="Histidine kinase" evidence="6">
    <location>
        <begin position="462"/>
        <end position="682"/>
    </location>
</feature>
<dbReference type="PROSITE" id="PS50110">
    <property type="entry name" value="RESPONSE_REGULATORY"/>
    <property type="match status" value="1"/>
</dbReference>
<dbReference type="PROSITE" id="PS50109">
    <property type="entry name" value="HIS_KIN"/>
    <property type="match status" value="1"/>
</dbReference>
<evidence type="ECO:0000313" key="8">
    <source>
        <dbReference type="EMBL" id="KAH7083596.1"/>
    </source>
</evidence>
<dbReference type="InterPro" id="IPR001789">
    <property type="entry name" value="Sig_transdc_resp-reg_receiver"/>
</dbReference>
<sequence>MTTVAAVDARRIVPHWNFSLVLASIAVSFLGAFTSTQLIVQAKTSRYLSAVIVWSILASLTFGFCSIWCLHFIAMLACELDLPITLNVSLTILSAILAVGFTWLALAFDLVWERYKKIRRLQAAALRKDARRIQSLRSCDRVLEAPSARGGRKLNSIPHNELQSSFPRIETHTSRNQRTLSPFPGQASGDSNLSHDPLLASTIDAQSVPLLARTESQDGDDDGAESDANGTRTNSLSSWTDFGNSRRSSGVTSSDTSLGLGRFASVRKAAGTTFGERNPFIATALALYMGLTARNTGKGFVWSLAITGMHYSGILALDIPHGFCDLDVKFVILSAIISWIVCVVGCILLSSMETRLGQQVLFSIIATTGVASMHFTGMHAASFWSTDLPSETRGYPSALVVAISCIAITTCLAANGLLAHSTTLARNKLAEIIYTRKNLWAAIAQKENAEAAAIARSEFIASASHEIRSPIHQLQGYSDLLARSNLDDESRLLLHAMQDAIRSLSLITTTVLDWSRLEQGEAVCRPTAVDVRRLCESVLNVLPRRDEDCDVELLILVAPDVPDSLFIDETYLHRIVMNLLSNSLKFTSSGHVLLQIKLIDQDMVVTVKDTGNGIPEAFLPDLFEPFKQAQSRGPQRGTGLGLSIVKQLLQKMDGTIDTESKDRNDFPDHSGTIFTATFPVQLAAENCSCHPRLSGKLGLLGATGCRALEGVGQCCSLYGLDTIVLDSRKPVISDLDYVWASLEFLRSNQAVFRSLRDREDIITLIPYDDDKALLALIGNSPGLNILPLRRPLLFHKMAPLMTDPSRKAIRPDALSRTVRFASVVNLFDGGEGSESPSKVALSTRDTCMSESAETIAAPAKTILLVEDNKVNQRLGLKMLKTLGYEVIIANDGQEAVDLVIEHANDIDAILMDQSMPVKDGLTATREIREIEADGKLPQQRGRPMPIIAVTAVVGTHAESMCRQAGADDFLPKPLSLSMLRQTLEAFLMDFGDK</sequence>
<dbReference type="Pfam" id="PF00072">
    <property type="entry name" value="Response_reg"/>
    <property type="match status" value="1"/>
</dbReference>
<keyword evidence="5" id="KW-1133">Transmembrane helix</keyword>
<dbReference type="InterPro" id="IPR005467">
    <property type="entry name" value="His_kinase_dom"/>
</dbReference>
<evidence type="ECO:0000256" key="1">
    <source>
        <dbReference type="ARBA" id="ARBA00022553"/>
    </source>
</evidence>
<proteinExistence type="predicted"/>
<dbReference type="InterPro" id="IPR011006">
    <property type="entry name" value="CheY-like_superfamily"/>
</dbReference>
<dbReference type="OrthoDB" id="60033at2759"/>
<keyword evidence="2" id="KW-0902">Two-component regulatory system</keyword>
<evidence type="ECO:0000259" key="7">
    <source>
        <dbReference type="PROSITE" id="PS50110"/>
    </source>
</evidence>
<feature type="region of interest" description="Disordered" evidence="4">
    <location>
        <begin position="215"/>
        <end position="256"/>
    </location>
</feature>
<feature type="transmembrane region" description="Helical" evidence="5">
    <location>
        <begin position="88"/>
        <end position="112"/>
    </location>
</feature>
<feature type="transmembrane region" description="Helical" evidence="5">
    <location>
        <begin position="397"/>
        <end position="418"/>
    </location>
</feature>
<evidence type="ECO:0000313" key="9">
    <source>
        <dbReference type="Proteomes" id="UP000813461"/>
    </source>
</evidence>
<reference evidence="8" key="1">
    <citation type="journal article" date="2021" name="Nat. Commun.">
        <title>Genetic determinants of endophytism in the Arabidopsis root mycobiome.</title>
        <authorList>
            <person name="Mesny F."/>
            <person name="Miyauchi S."/>
            <person name="Thiergart T."/>
            <person name="Pickel B."/>
            <person name="Atanasova L."/>
            <person name="Karlsson M."/>
            <person name="Huettel B."/>
            <person name="Barry K.W."/>
            <person name="Haridas S."/>
            <person name="Chen C."/>
            <person name="Bauer D."/>
            <person name="Andreopoulos W."/>
            <person name="Pangilinan J."/>
            <person name="LaButti K."/>
            <person name="Riley R."/>
            <person name="Lipzen A."/>
            <person name="Clum A."/>
            <person name="Drula E."/>
            <person name="Henrissat B."/>
            <person name="Kohler A."/>
            <person name="Grigoriev I.V."/>
            <person name="Martin F.M."/>
            <person name="Hacquard S."/>
        </authorList>
    </citation>
    <scope>NUCLEOTIDE SEQUENCE</scope>
    <source>
        <strain evidence="8">MPI-SDFR-AT-0120</strain>
    </source>
</reference>
<keyword evidence="5" id="KW-0812">Transmembrane</keyword>
<dbReference type="PRINTS" id="PR00344">
    <property type="entry name" value="BCTRLSENSOR"/>
</dbReference>
<dbReference type="PANTHER" id="PTHR45339:SF1">
    <property type="entry name" value="HYBRID SIGNAL TRANSDUCTION HISTIDINE KINASE J"/>
    <property type="match status" value="1"/>
</dbReference>
<dbReference type="InterPro" id="IPR003594">
    <property type="entry name" value="HATPase_dom"/>
</dbReference>
<dbReference type="SUPFAM" id="SSF52172">
    <property type="entry name" value="CheY-like"/>
    <property type="match status" value="1"/>
</dbReference>
<dbReference type="Gene3D" id="3.40.50.2300">
    <property type="match status" value="1"/>
</dbReference>
<organism evidence="8 9">
    <name type="scientific">Paraphoma chrysanthemicola</name>
    <dbReference type="NCBI Taxonomy" id="798071"/>
    <lineage>
        <taxon>Eukaryota</taxon>
        <taxon>Fungi</taxon>
        <taxon>Dikarya</taxon>
        <taxon>Ascomycota</taxon>
        <taxon>Pezizomycotina</taxon>
        <taxon>Dothideomycetes</taxon>
        <taxon>Pleosporomycetidae</taxon>
        <taxon>Pleosporales</taxon>
        <taxon>Pleosporineae</taxon>
        <taxon>Phaeosphaeriaceae</taxon>
        <taxon>Paraphoma</taxon>
    </lineage>
</organism>
<dbReference type="InterPro" id="IPR003661">
    <property type="entry name" value="HisK_dim/P_dom"/>
</dbReference>
<keyword evidence="9" id="KW-1185">Reference proteome</keyword>
<dbReference type="SUPFAM" id="SSF55874">
    <property type="entry name" value="ATPase domain of HSP90 chaperone/DNA topoisomerase II/histidine kinase"/>
    <property type="match status" value="1"/>
</dbReference>
<dbReference type="SUPFAM" id="SSF47384">
    <property type="entry name" value="Homodimeric domain of signal transducing histidine kinase"/>
    <property type="match status" value="1"/>
</dbReference>
<protein>
    <submittedName>
        <fullName evidence="8">PAS/PAC sensor hybrid histidine kinase</fullName>
    </submittedName>
</protein>
<evidence type="ECO:0000256" key="2">
    <source>
        <dbReference type="ARBA" id="ARBA00023012"/>
    </source>
</evidence>
<dbReference type="GO" id="GO:0000155">
    <property type="term" value="F:phosphorelay sensor kinase activity"/>
    <property type="evidence" value="ECO:0007669"/>
    <property type="project" value="InterPro"/>
</dbReference>
<dbReference type="Proteomes" id="UP000813461">
    <property type="component" value="Unassembled WGS sequence"/>
</dbReference>
<dbReference type="InterPro" id="IPR036890">
    <property type="entry name" value="HATPase_C_sf"/>
</dbReference>
<dbReference type="InterPro" id="IPR036097">
    <property type="entry name" value="HisK_dim/P_sf"/>
</dbReference>
<feature type="transmembrane region" description="Helical" evidence="5">
    <location>
        <begin position="52"/>
        <end position="76"/>
    </location>
</feature>
<evidence type="ECO:0000259" key="6">
    <source>
        <dbReference type="PROSITE" id="PS50109"/>
    </source>
</evidence>
<dbReference type="CDD" id="cd00082">
    <property type="entry name" value="HisKA"/>
    <property type="match status" value="1"/>
</dbReference>
<keyword evidence="8" id="KW-0418">Kinase</keyword>
<feature type="domain" description="Response regulatory" evidence="7">
    <location>
        <begin position="861"/>
        <end position="987"/>
    </location>
</feature>
<dbReference type="Gene3D" id="1.10.287.130">
    <property type="match status" value="1"/>
</dbReference>
<feature type="modified residue" description="4-aspartylphosphate" evidence="3">
    <location>
        <position position="912"/>
    </location>
</feature>
<feature type="transmembrane region" description="Helical" evidence="5">
    <location>
        <begin position="20"/>
        <end position="40"/>
    </location>
</feature>
<accession>A0A8K0R1V9</accession>
<dbReference type="Pfam" id="PF00512">
    <property type="entry name" value="HisKA"/>
    <property type="match status" value="1"/>
</dbReference>
<evidence type="ECO:0000256" key="5">
    <source>
        <dbReference type="SAM" id="Phobius"/>
    </source>
</evidence>
<dbReference type="PANTHER" id="PTHR45339">
    <property type="entry name" value="HYBRID SIGNAL TRANSDUCTION HISTIDINE KINASE J"/>
    <property type="match status" value="1"/>
</dbReference>
<feature type="transmembrane region" description="Helical" evidence="5">
    <location>
        <begin position="329"/>
        <end position="349"/>
    </location>
</feature>
<keyword evidence="8" id="KW-0808">Transferase</keyword>
<dbReference type="SMART" id="SM00448">
    <property type="entry name" value="REC"/>
    <property type="match status" value="1"/>
</dbReference>
<dbReference type="CDD" id="cd17546">
    <property type="entry name" value="REC_hyHK_CKI1_RcsC-like"/>
    <property type="match status" value="1"/>
</dbReference>
<evidence type="ECO:0000256" key="4">
    <source>
        <dbReference type="SAM" id="MobiDB-lite"/>
    </source>
</evidence>
<dbReference type="Pfam" id="PF03707">
    <property type="entry name" value="MHYT"/>
    <property type="match status" value="3"/>
</dbReference>
<feature type="transmembrane region" description="Helical" evidence="5">
    <location>
        <begin position="299"/>
        <end position="317"/>
    </location>
</feature>
<keyword evidence="5" id="KW-0472">Membrane</keyword>
<dbReference type="InterPro" id="IPR004358">
    <property type="entry name" value="Sig_transdc_His_kin-like_C"/>
</dbReference>
<name>A0A8K0R1V9_9PLEO</name>
<dbReference type="Pfam" id="PF02518">
    <property type="entry name" value="HATPase_c"/>
    <property type="match status" value="1"/>
</dbReference>
<dbReference type="Gene3D" id="3.30.565.10">
    <property type="entry name" value="Histidine kinase-like ATPase, C-terminal domain"/>
    <property type="match status" value="1"/>
</dbReference>
<feature type="region of interest" description="Disordered" evidence="4">
    <location>
        <begin position="165"/>
        <end position="196"/>
    </location>
</feature>
<dbReference type="EMBL" id="JAGMVJ010000013">
    <property type="protein sequence ID" value="KAH7083596.1"/>
    <property type="molecule type" value="Genomic_DNA"/>
</dbReference>
<dbReference type="SMART" id="SM00388">
    <property type="entry name" value="HisKA"/>
    <property type="match status" value="1"/>
</dbReference>
<dbReference type="SMART" id="SM00387">
    <property type="entry name" value="HATPase_c"/>
    <property type="match status" value="1"/>
</dbReference>
<evidence type="ECO:0000256" key="3">
    <source>
        <dbReference type="PROSITE-ProRule" id="PRU00169"/>
    </source>
</evidence>
<comment type="caution">
    <text evidence="8">The sequence shown here is derived from an EMBL/GenBank/DDBJ whole genome shotgun (WGS) entry which is preliminary data.</text>
</comment>
<keyword evidence="1 3" id="KW-0597">Phosphoprotein</keyword>
<dbReference type="AlphaFoldDB" id="A0A8K0R1V9"/>